<gene>
    <name evidence="1" type="ORF">PGLA1383_LOCUS12826</name>
</gene>
<sequence length="96" mass="10941">SDRNGSKSGDTWLFFHADTLEAALLQAPEQHWFLKRLKPPRLAPGAEGYYYNFSNETIADDPSHIMSKAMELKAIALLQKNIRGALTRKRIKKQVK</sequence>
<dbReference type="PROSITE" id="PS50096">
    <property type="entry name" value="IQ"/>
    <property type="match status" value="1"/>
</dbReference>
<dbReference type="AlphaFoldDB" id="A0A813DXK2"/>
<dbReference type="Proteomes" id="UP000654075">
    <property type="component" value="Unassembled WGS sequence"/>
</dbReference>
<feature type="non-terminal residue" evidence="1">
    <location>
        <position position="1"/>
    </location>
</feature>
<evidence type="ECO:0000313" key="2">
    <source>
        <dbReference type="Proteomes" id="UP000654075"/>
    </source>
</evidence>
<keyword evidence="2" id="KW-1185">Reference proteome</keyword>
<feature type="non-terminal residue" evidence="1">
    <location>
        <position position="96"/>
    </location>
</feature>
<name>A0A813DXK2_POLGL</name>
<accession>A0A813DXK2</accession>
<dbReference type="EMBL" id="CAJNNV010006918">
    <property type="protein sequence ID" value="CAE8594264.1"/>
    <property type="molecule type" value="Genomic_DNA"/>
</dbReference>
<reference evidence="1" key="1">
    <citation type="submission" date="2021-02" db="EMBL/GenBank/DDBJ databases">
        <authorList>
            <person name="Dougan E. K."/>
            <person name="Rhodes N."/>
            <person name="Thang M."/>
            <person name="Chan C."/>
        </authorList>
    </citation>
    <scope>NUCLEOTIDE SEQUENCE</scope>
</reference>
<protein>
    <submittedName>
        <fullName evidence="1">Uncharacterized protein</fullName>
    </submittedName>
</protein>
<proteinExistence type="predicted"/>
<evidence type="ECO:0000313" key="1">
    <source>
        <dbReference type="EMBL" id="CAE8594264.1"/>
    </source>
</evidence>
<comment type="caution">
    <text evidence="1">The sequence shown here is derived from an EMBL/GenBank/DDBJ whole genome shotgun (WGS) entry which is preliminary data.</text>
</comment>
<organism evidence="1 2">
    <name type="scientific">Polarella glacialis</name>
    <name type="common">Dinoflagellate</name>
    <dbReference type="NCBI Taxonomy" id="89957"/>
    <lineage>
        <taxon>Eukaryota</taxon>
        <taxon>Sar</taxon>
        <taxon>Alveolata</taxon>
        <taxon>Dinophyceae</taxon>
        <taxon>Suessiales</taxon>
        <taxon>Suessiaceae</taxon>
        <taxon>Polarella</taxon>
    </lineage>
</organism>